<gene>
    <name evidence="3" type="ORF">J2S90_001731</name>
    <name evidence="4" type="ORF">J2S93_002222</name>
</gene>
<evidence type="ECO:0000313" key="5">
    <source>
        <dbReference type="Proteomes" id="UP001230951"/>
    </source>
</evidence>
<feature type="region of interest" description="Disordered" evidence="1">
    <location>
        <begin position="1"/>
        <end position="24"/>
    </location>
</feature>
<dbReference type="AlphaFoldDB" id="A0AAW8DFV1"/>
<name>A0AAW8DFV1_9MICC</name>
<keyword evidence="2" id="KW-1133">Transmembrane helix</keyword>
<evidence type="ECO:0000256" key="2">
    <source>
        <dbReference type="SAM" id="Phobius"/>
    </source>
</evidence>
<keyword evidence="2" id="KW-0472">Membrane</keyword>
<dbReference type="RefSeq" id="WP_306960685.1">
    <property type="nucleotide sequence ID" value="NZ_JAUSRG010000003.1"/>
</dbReference>
<accession>A0AAW8DFV1</accession>
<feature type="transmembrane region" description="Helical" evidence="2">
    <location>
        <begin position="59"/>
        <end position="80"/>
    </location>
</feature>
<evidence type="ECO:0000313" key="3">
    <source>
        <dbReference type="EMBL" id="MDP9904776.1"/>
    </source>
</evidence>
<protein>
    <submittedName>
        <fullName evidence="3">Uncharacterized protein</fullName>
    </submittedName>
</protein>
<keyword evidence="2" id="KW-0812">Transmembrane</keyword>
<dbReference type="Proteomes" id="UP001230951">
    <property type="component" value="Unassembled WGS sequence"/>
</dbReference>
<feature type="transmembrane region" description="Helical" evidence="2">
    <location>
        <begin position="100"/>
        <end position="123"/>
    </location>
</feature>
<evidence type="ECO:0000256" key="1">
    <source>
        <dbReference type="SAM" id="MobiDB-lite"/>
    </source>
</evidence>
<keyword evidence="5" id="KW-1185">Reference proteome</keyword>
<organism evidence="3 6">
    <name type="scientific">Arthrobacter bambusae</name>
    <dbReference type="NCBI Taxonomy" id="1338426"/>
    <lineage>
        <taxon>Bacteria</taxon>
        <taxon>Bacillati</taxon>
        <taxon>Actinomycetota</taxon>
        <taxon>Actinomycetes</taxon>
        <taxon>Micrococcales</taxon>
        <taxon>Micrococcaceae</taxon>
        <taxon>Arthrobacter</taxon>
    </lineage>
</organism>
<evidence type="ECO:0000313" key="4">
    <source>
        <dbReference type="EMBL" id="MDQ0180795.1"/>
    </source>
</evidence>
<dbReference type="EMBL" id="JAUSTF010000004">
    <property type="protein sequence ID" value="MDQ0180795.1"/>
    <property type="molecule type" value="Genomic_DNA"/>
</dbReference>
<dbReference type="Proteomes" id="UP001242995">
    <property type="component" value="Unassembled WGS sequence"/>
</dbReference>
<evidence type="ECO:0000313" key="6">
    <source>
        <dbReference type="Proteomes" id="UP001242995"/>
    </source>
</evidence>
<sequence>MTTITSPAKTSEKQGKVDAATTAAKAPTKKRPFAAARQGIKAGLPVVVWATVIRVATLVVDYLLVMVTAVGIIPMIGLYLHQASGAAQNELTTSGTVALWVVPLLFVVTLLAVAEAALMRWLWRAGNRRIASIREHHAARKTTGK</sequence>
<proteinExistence type="predicted"/>
<comment type="caution">
    <text evidence="3">The sequence shown here is derived from an EMBL/GenBank/DDBJ whole genome shotgun (WGS) entry which is preliminary data.</text>
</comment>
<dbReference type="EMBL" id="JAUSRG010000003">
    <property type="protein sequence ID" value="MDP9904776.1"/>
    <property type="molecule type" value="Genomic_DNA"/>
</dbReference>
<reference evidence="3 5" key="1">
    <citation type="submission" date="2023-07" db="EMBL/GenBank/DDBJ databases">
        <title>Sorghum-associated microbial communities from plants grown in Nebraska, USA.</title>
        <authorList>
            <person name="Schachtman D."/>
        </authorList>
    </citation>
    <scope>NUCLEOTIDE SEQUENCE</scope>
    <source>
        <strain evidence="3">DS1006</strain>
        <strain evidence="4 5">DS1016</strain>
    </source>
</reference>